<feature type="transmembrane region" description="Helical" evidence="11">
    <location>
        <begin position="1175"/>
        <end position="1194"/>
    </location>
</feature>
<feature type="transmembrane region" description="Helical" evidence="11">
    <location>
        <begin position="502"/>
        <end position="529"/>
    </location>
</feature>
<evidence type="ECO:0000259" key="13">
    <source>
        <dbReference type="PROSITE" id="PS50893"/>
    </source>
</evidence>
<evidence type="ECO:0000256" key="11">
    <source>
        <dbReference type="SAM" id="Phobius"/>
    </source>
</evidence>
<feature type="transmembrane region" description="Helical" evidence="11">
    <location>
        <begin position="427"/>
        <end position="451"/>
    </location>
</feature>
<feature type="signal peptide" evidence="12">
    <location>
        <begin position="1"/>
        <end position="28"/>
    </location>
</feature>
<dbReference type="PROSITE" id="PS50929">
    <property type="entry name" value="ABC_TM1F"/>
    <property type="match status" value="2"/>
</dbReference>
<organism evidence="15 16">
    <name type="scientific">Coprinellus micaceus</name>
    <name type="common">Glistening ink-cap mushroom</name>
    <name type="synonym">Coprinus micaceus</name>
    <dbReference type="NCBI Taxonomy" id="71717"/>
    <lineage>
        <taxon>Eukaryota</taxon>
        <taxon>Fungi</taxon>
        <taxon>Dikarya</taxon>
        <taxon>Basidiomycota</taxon>
        <taxon>Agaricomycotina</taxon>
        <taxon>Agaricomycetes</taxon>
        <taxon>Agaricomycetidae</taxon>
        <taxon>Agaricales</taxon>
        <taxon>Agaricineae</taxon>
        <taxon>Psathyrellaceae</taxon>
        <taxon>Coprinellus</taxon>
    </lineage>
</organism>
<evidence type="ECO:0000256" key="12">
    <source>
        <dbReference type="SAM" id="SignalP"/>
    </source>
</evidence>
<evidence type="ECO:0000256" key="8">
    <source>
        <dbReference type="ARBA" id="ARBA00023136"/>
    </source>
</evidence>
<dbReference type="OrthoDB" id="6500128at2759"/>
<dbReference type="CDD" id="cd18604">
    <property type="entry name" value="ABC_6TM_VMR1_D2_like"/>
    <property type="match status" value="1"/>
</dbReference>
<dbReference type="CDD" id="cd03244">
    <property type="entry name" value="ABCC_MRP_domain2"/>
    <property type="match status" value="1"/>
</dbReference>
<dbReference type="SMART" id="SM00382">
    <property type="entry name" value="AAA"/>
    <property type="match status" value="2"/>
</dbReference>
<dbReference type="EMBL" id="QPFP01000010">
    <property type="protein sequence ID" value="TEB34111.1"/>
    <property type="molecule type" value="Genomic_DNA"/>
</dbReference>
<name>A0A4Y7TJF7_COPMI</name>
<feature type="domain" description="ABC transporter" evidence="13">
    <location>
        <begin position="615"/>
        <end position="863"/>
    </location>
</feature>
<evidence type="ECO:0000256" key="3">
    <source>
        <dbReference type="ARBA" id="ARBA00022692"/>
    </source>
</evidence>
<dbReference type="STRING" id="71717.A0A4Y7TJF7"/>
<evidence type="ECO:0000256" key="4">
    <source>
        <dbReference type="ARBA" id="ARBA00022737"/>
    </source>
</evidence>
<accession>A0A4Y7TJF7</accession>
<proteinExistence type="predicted"/>
<feature type="region of interest" description="Disordered" evidence="10">
    <location>
        <begin position="355"/>
        <end position="377"/>
    </location>
</feature>
<keyword evidence="9" id="KW-0325">Glycoprotein</keyword>
<evidence type="ECO:0000256" key="5">
    <source>
        <dbReference type="ARBA" id="ARBA00022741"/>
    </source>
</evidence>
<dbReference type="InterPro" id="IPR027417">
    <property type="entry name" value="P-loop_NTPase"/>
</dbReference>
<dbReference type="PROSITE" id="PS00211">
    <property type="entry name" value="ABC_TRANSPORTER_1"/>
    <property type="match status" value="1"/>
</dbReference>
<dbReference type="InterPro" id="IPR003439">
    <property type="entry name" value="ABC_transporter-like_ATP-bd"/>
</dbReference>
<dbReference type="Gene3D" id="3.40.50.300">
    <property type="entry name" value="P-loop containing nucleotide triphosphate hydrolases"/>
    <property type="match status" value="2"/>
</dbReference>
<evidence type="ECO:0000256" key="7">
    <source>
        <dbReference type="ARBA" id="ARBA00022989"/>
    </source>
</evidence>
<dbReference type="FunFam" id="3.40.50.300:FF:001354">
    <property type="entry name" value="ATP-binding cassette (ABC) transporter, putative"/>
    <property type="match status" value="1"/>
</dbReference>
<feature type="chain" id="PRO_5021231342" evidence="12">
    <location>
        <begin position="29"/>
        <end position="1530"/>
    </location>
</feature>
<keyword evidence="12" id="KW-0732">Signal</keyword>
<dbReference type="SUPFAM" id="SSF52540">
    <property type="entry name" value="P-loop containing nucleoside triphosphate hydrolases"/>
    <property type="match status" value="2"/>
</dbReference>
<dbReference type="GO" id="GO:0016887">
    <property type="term" value="F:ATP hydrolysis activity"/>
    <property type="evidence" value="ECO:0007669"/>
    <property type="project" value="InterPro"/>
</dbReference>
<dbReference type="Pfam" id="PF00005">
    <property type="entry name" value="ABC_tran"/>
    <property type="match status" value="2"/>
</dbReference>
<evidence type="ECO:0000256" key="6">
    <source>
        <dbReference type="ARBA" id="ARBA00022840"/>
    </source>
</evidence>
<keyword evidence="4" id="KW-0677">Repeat</keyword>
<feature type="transmembrane region" description="Helical" evidence="11">
    <location>
        <begin position="68"/>
        <end position="88"/>
    </location>
</feature>
<evidence type="ECO:0000313" key="16">
    <source>
        <dbReference type="Proteomes" id="UP000298030"/>
    </source>
</evidence>
<keyword evidence="8 11" id="KW-0472">Membrane</keyword>
<keyword evidence="5" id="KW-0547">Nucleotide-binding</keyword>
<evidence type="ECO:0000256" key="1">
    <source>
        <dbReference type="ARBA" id="ARBA00004141"/>
    </source>
</evidence>
<dbReference type="GO" id="GO:0140359">
    <property type="term" value="F:ABC-type transporter activity"/>
    <property type="evidence" value="ECO:0007669"/>
    <property type="project" value="InterPro"/>
</dbReference>
<keyword evidence="7 11" id="KW-1133">Transmembrane helix</keyword>
<evidence type="ECO:0000256" key="10">
    <source>
        <dbReference type="SAM" id="MobiDB-lite"/>
    </source>
</evidence>
<dbReference type="GO" id="GO:0005524">
    <property type="term" value="F:ATP binding"/>
    <property type="evidence" value="ECO:0007669"/>
    <property type="project" value="UniProtKB-KW"/>
</dbReference>
<sequence>MRWRKLLLTALVALVVALNAVAFGYAVAEGTHTELAIAALQLVFAVYTLVIAALSVFQDNDDAHWNAIMHITILTAVASLLLGTASILPNTPIPTGRQPSSILRTFVTVLGADDDDAVLTTMWYTITGLYIAVCFVASTTPLGPPLHYPPDLIYPEKQVKAITNPDQENVCGIYSASPWDVLMFSYTTKVVWLGYTAQSLEIGDLPIVPYDMRAAFNYTMMRQAMRKWKLKIFSWSPTPGSGWSLVYTLLRVNWLAFLAEFLLAAVSACLFYVPALFMKGFISYLEVDPFRVEKEWGWFYVFGLFMANAISFLVTGQLWSLSTTSIQVRLKIQLNTLLFSKTLVRKDVASSAAKPADANAKGTENGGKAEKKDEEDEFSSKAQIMTLMTTDVDRVSDFAWHLFALVDSPIEILIGTIFLYKLLGVSCFFGLAVILLFLPLNHFAGTIFVGTQENLMKARDERVALMNEILGAIRMLKFMAWERSFEKRVMGIRERELKYQKLHYTIETLWNAIWNGSPILVTLVAFWHYAVIRGEPLTPSIAFTSIIVFNELKFALNALPETFINMLQSFVSLRRIEKYLNSSEVNQVPILAEQPKTIALQSCTITWPQDRSGGSNASSLAPSAASTPRHKFLLVDLTLNFPQGELSLICGKLGSGKTLLLLSLLGEADVLTGQLICPRSPPDSLAMYAKVSEGEKWVIEGMCAYVPQAAWLRNASIKDNILFNLPYDEERYQQTLEACALISDLDILEDGDESEIGERGVNLSGGQKARVSLARAVYSRASVLFLDDVLSAVDAHTAHHLYHECLKGDLMKGRTVILVSHHVQLCATGASYIVALDNGRVLFEGGRDAFQSSGIIRSLGQTSTAQDDGEEKEKLIEIEDEVLGEHSEGESTTAAEACASSSVIDVKKLKEKKPARKLVEEETRAVGRIKKDIWATFFWACGHHWYWSIFGLIFAVASLAPVFENGWLRYWSAAALNGAGESPSFYISIYAGITGIGLVLTTLRWFVLYNGSIRASTVLYKRLLESVLFADIRFHDTVSRGRLLNRFGKDFEGIDSSLSDNFGRTIICALSALTTIVTVSFVGGWPFLVIIIVLAWMYYQVAKVYGQTSRDMRRLDSVSRSPLYSIYGETIAGVPVLRAFGASSKLLRDMLSFVDTNSNPYYWMWGVNRWLSIRFNLLSAAIVGAAGLACLVTPNISASLAGFALAFASSITGDLLFMVRRFVGLEQSMVALERIKEYSELKREPPEFVEPRPAPSWPSQGEIKCENLVIKYAPELPDVLHNLNFEVRPGEKVGILGRTGSGKSTLALSFFRFVEPTRGRILIDDVDIAKIGLTDLRGRLTIIPQDPSILSGTLRSTLDVFDEYEDAEIYEALRRVHLIPSESAESENTEETLATVNANVFRDLDFSVSEGGENFSTGEKQLLCMARAILKRSKVLVMDEATASVDYATDELIGKTIRHEFAESTILTIAHRLRTVIDYDRIMLLDQGSIVEFDKPSVLLKDSNSRFYSLCKATGKEEFANLLQMAGVSK</sequence>
<dbReference type="FunFam" id="1.20.1560.10:FF:000013">
    <property type="entry name" value="ABC transporter C family member 2"/>
    <property type="match status" value="1"/>
</dbReference>
<feature type="transmembrane region" description="Helical" evidence="11">
    <location>
        <begin position="1087"/>
        <end position="1105"/>
    </location>
</feature>
<dbReference type="InterPro" id="IPR003593">
    <property type="entry name" value="AAA+_ATPase"/>
</dbReference>
<dbReference type="FunFam" id="3.40.50.300:FF:000825">
    <property type="entry name" value="ABC bile acid transporter"/>
    <property type="match status" value="1"/>
</dbReference>
<dbReference type="GO" id="GO:0000329">
    <property type="term" value="C:fungal-type vacuole membrane"/>
    <property type="evidence" value="ECO:0007669"/>
    <property type="project" value="TreeGrafter"/>
</dbReference>
<feature type="domain" description="ABC transmembrane type-1" evidence="14">
    <location>
        <begin position="261"/>
        <end position="568"/>
    </location>
</feature>
<comment type="subcellular location">
    <subcellularLocation>
        <location evidence="1">Membrane</location>
        <topology evidence="1">Multi-pass membrane protein</topology>
    </subcellularLocation>
</comment>
<feature type="transmembrane region" description="Helical" evidence="11">
    <location>
        <begin position="398"/>
        <end position="420"/>
    </location>
</feature>
<comment type="caution">
    <text evidence="15">The sequence shown here is derived from an EMBL/GenBank/DDBJ whole genome shotgun (WGS) entry which is preliminary data.</text>
</comment>
<feature type="transmembrane region" description="Helical" evidence="11">
    <location>
        <begin position="1200"/>
        <end position="1219"/>
    </location>
</feature>
<dbReference type="CDD" id="cd18596">
    <property type="entry name" value="ABC_6TM_VMR1_D1_like"/>
    <property type="match status" value="1"/>
</dbReference>
<feature type="transmembrane region" description="Helical" evidence="11">
    <location>
        <begin position="945"/>
        <end position="963"/>
    </location>
</feature>
<feature type="transmembrane region" description="Helical" evidence="11">
    <location>
        <begin position="122"/>
        <end position="142"/>
    </location>
</feature>
<dbReference type="InterPro" id="IPR050173">
    <property type="entry name" value="ABC_transporter_C-like"/>
</dbReference>
<feature type="domain" description="ABC transmembrane type-1" evidence="14">
    <location>
        <begin position="949"/>
        <end position="1227"/>
    </location>
</feature>
<evidence type="ECO:0000256" key="9">
    <source>
        <dbReference type="ARBA" id="ARBA00023180"/>
    </source>
</evidence>
<dbReference type="InterPro" id="IPR017871">
    <property type="entry name" value="ABC_transporter-like_CS"/>
</dbReference>
<feature type="transmembrane region" description="Helical" evidence="11">
    <location>
        <begin position="256"/>
        <end position="277"/>
    </location>
</feature>
<keyword evidence="16" id="KW-1185">Reference proteome</keyword>
<dbReference type="Pfam" id="PF00664">
    <property type="entry name" value="ABC_membrane"/>
    <property type="match status" value="2"/>
</dbReference>
<dbReference type="InterPro" id="IPR036640">
    <property type="entry name" value="ABC1_TM_sf"/>
</dbReference>
<feature type="transmembrane region" description="Helical" evidence="11">
    <location>
        <begin position="298"/>
        <end position="319"/>
    </location>
</feature>
<dbReference type="Gene3D" id="1.20.1560.10">
    <property type="entry name" value="ABC transporter type 1, transmembrane domain"/>
    <property type="match status" value="2"/>
</dbReference>
<feature type="transmembrane region" description="Helical" evidence="11">
    <location>
        <begin position="36"/>
        <end position="56"/>
    </location>
</feature>
<gene>
    <name evidence="15" type="ORF">FA13DRAFT_1729587</name>
</gene>
<dbReference type="PANTHER" id="PTHR24223:SF353">
    <property type="entry name" value="ABC TRANSPORTER ATP-BINDING PROTEIN_PERMEASE VMR1-RELATED"/>
    <property type="match status" value="1"/>
</dbReference>
<keyword evidence="2" id="KW-0813">Transport</keyword>
<dbReference type="SUPFAM" id="SSF90123">
    <property type="entry name" value="ABC transporter transmembrane region"/>
    <property type="match status" value="2"/>
</dbReference>
<dbReference type="InterPro" id="IPR011527">
    <property type="entry name" value="ABC1_TM_dom"/>
</dbReference>
<evidence type="ECO:0000259" key="14">
    <source>
        <dbReference type="PROSITE" id="PS50929"/>
    </source>
</evidence>
<dbReference type="Proteomes" id="UP000298030">
    <property type="component" value="Unassembled WGS sequence"/>
</dbReference>
<reference evidence="15 16" key="1">
    <citation type="journal article" date="2019" name="Nat. Ecol. Evol.">
        <title>Megaphylogeny resolves global patterns of mushroom evolution.</title>
        <authorList>
            <person name="Varga T."/>
            <person name="Krizsan K."/>
            <person name="Foldi C."/>
            <person name="Dima B."/>
            <person name="Sanchez-Garcia M."/>
            <person name="Sanchez-Ramirez S."/>
            <person name="Szollosi G.J."/>
            <person name="Szarkandi J.G."/>
            <person name="Papp V."/>
            <person name="Albert L."/>
            <person name="Andreopoulos W."/>
            <person name="Angelini C."/>
            <person name="Antonin V."/>
            <person name="Barry K.W."/>
            <person name="Bougher N.L."/>
            <person name="Buchanan P."/>
            <person name="Buyck B."/>
            <person name="Bense V."/>
            <person name="Catcheside P."/>
            <person name="Chovatia M."/>
            <person name="Cooper J."/>
            <person name="Damon W."/>
            <person name="Desjardin D."/>
            <person name="Finy P."/>
            <person name="Geml J."/>
            <person name="Haridas S."/>
            <person name="Hughes K."/>
            <person name="Justo A."/>
            <person name="Karasinski D."/>
            <person name="Kautmanova I."/>
            <person name="Kiss B."/>
            <person name="Kocsube S."/>
            <person name="Kotiranta H."/>
            <person name="LaButti K.M."/>
            <person name="Lechner B.E."/>
            <person name="Liimatainen K."/>
            <person name="Lipzen A."/>
            <person name="Lukacs Z."/>
            <person name="Mihaltcheva S."/>
            <person name="Morgado L.N."/>
            <person name="Niskanen T."/>
            <person name="Noordeloos M.E."/>
            <person name="Ohm R.A."/>
            <person name="Ortiz-Santana B."/>
            <person name="Ovrebo C."/>
            <person name="Racz N."/>
            <person name="Riley R."/>
            <person name="Savchenko A."/>
            <person name="Shiryaev A."/>
            <person name="Soop K."/>
            <person name="Spirin V."/>
            <person name="Szebenyi C."/>
            <person name="Tomsovsky M."/>
            <person name="Tulloss R.E."/>
            <person name="Uehling J."/>
            <person name="Grigoriev I.V."/>
            <person name="Vagvolgyi C."/>
            <person name="Papp T."/>
            <person name="Martin F.M."/>
            <person name="Miettinen O."/>
            <person name="Hibbett D.S."/>
            <person name="Nagy L.G."/>
        </authorList>
    </citation>
    <scope>NUCLEOTIDE SEQUENCE [LARGE SCALE GENOMIC DNA]</scope>
    <source>
        <strain evidence="15 16">FP101781</strain>
    </source>
</reference>
<dbReference type="PROSITE" id="PS50893">
    <property type="entry name" value="ABC_TRANSPORTER_2"/>
    <property type="match status" value="2"/>
</dbReference>
<feature type="transmembrane region" description="Helical" evidence="11">
    <location>
        <begin position="983"/>
        <end position="1007"/>
    </location>
</feature>
<evidence type="ECO:0000256" key="2">
    <source>
        <dbReference type="ARBA" id="ARBA00022448"/>
    </source>
</evidence>
<keyword evidence="6 15" id="KW-0067">ATP-binding</keyword>
<dbReference type="CDD" id="cd03250">
    <property type="entry name" value="ABCC_MRP_domain1"/>
    <property type="match status" value="1"/>
</dbReference>
<feature type="domain" description="ABC transporter" evidence="13">
    <location>
        <begin position="1263"/>
        <end position="1512"/>
    </location>
</feature>
<protein>
    <submittedName>
        <fullName evidence="15">ATP-binding cassette transporter</fullName>
    </submittedName>
</protein>
<dbReference type="PANTHER" id="PTHR24223">
    <property type="entry name" value="ATP-BINDING CASSETTE SUB-FAMILY C"/>
    <property type="match status" value="1"/>
</dbReference>
<evidence type="ECO:0000313" key="15">
    <source>
        <dbReference type="EMBL" id="TEB34111.1"/>
    </source>
</evidence>
<keyword evidence="3 11" id="KW-0812">Transmembrane</keyword>